<evidence type="ECO:0000313" key="2">
    <source>
        <dbReference type="Proteomes" id="UP000050509"/>
    </source>
</evidence>
<dbReference type="Proteomes" id="UP000050509">
    <property type="component" value="Unassembled WGS sequence"/>
</dbReference>
<keyword evidence="2" id="KW-1185">Reference proteome</keyword>
<dbReference type="EMBL" id="LJCR01000953">
    <property type="protein sequence ID" value="KPV51349.1"/>
    <property type="molecule type" value="Genomic_DNA"/>
</dbReference>
<organism evidence="1 2">
    <name type="scientific">Kouleothrix aurantiaca</name>
    <dbReference type="NCBI Taxonomy" id="186479"/>
    <lineage>
        <taxon>Bacteria</taxon>
        <taxon>Bacillati</taxon>
        <taxon>Chloroflexota</taxon>
        <taxon>Chloroflexia</taxon>
        <taxon>Chloroflexales</taxon>
        <taxon>Roseiflexineae</taxon>
        <taxon>Roseiflexaceae</taxon>
        <taxon>Kouleothrix</taxon>
    </lineage>
</organism>
<reference evidence="1 2" key="1">
    <citation type="submission" date="2015-09" db="EMBL/GenBank/DDBJ databases">
        <title>Draft genome sequence of Kouleothrix aurantiaca JCM 19913.</title>
        <authorList>
            <person name="Hemp J."/>
        </authorList>
    </citation>
    <scope>NUCLEOTIDE SEQUENCE [LARGE SCALE GENOMIC DNA]</scope>
    <source>
        <strain evidence="1 2">COM-B</strain>
    </source>
</reference>
<comment type="caution">
    <text evidence="1">The sequence shown here is derived from an EMBL/GenBank/DDBJ whole genome shotgun (WGS) entry which is preliminary data.</text>
</comment>
<protein>
    <submittedName>
        <fullName evidence="1">Uncharacterized protein</fullName>
    </submittedName>
</protein>
<sequence>MFRTFFTARQRRQLAAATRDRSVQIVLWAVWTLAVVLVAVASWHADTVAQRPLNLLGMSIHCTLAGLVGLIIMTKIEMWLQPWRFHN</sequence>
<evidence type="ECO:0000313" key="1">
    <source>
        <dbReference type="EMBL" id="KPV51349.1"/>
    </source>
</evidence>
<name>A0A0N8PS01_9CHLR</name>
<accession>A0A0N8PS01</accession>
<proteinExistence type="predicted"/>
<gene>
    <name evidence="1" type="ORF">SE17_21705</name>
</gene>
<dbReference type="AlphaFoldDB" id="A0A0N8PS01"/>